<dbReference type="Gene3D" id="3.30.420.40">
    <property type="match status" value="2"/>
</dbReference>
<evidence type="ECO:0000256" key="6">
    <source>
        <dbReference type="ARBA" id="ARBA00032446"/>
    </source>
</evidence>
<dbReference type="PANTHER" id="PTHR11735:SF11">
    <property type="entry name" value="TRNA THREONYLCARBAMOYLADENOSINE BIOSYNTHESIS PROTEIN TSAB"/>
    <property type="match status" value="1"/>
</dbReference>
<gene>
    <name evidence="8" type="primary">tsaB</name>
    <name evidence="8" type="ORF">C4F51_09160</name>
</gene>
<dbReference type="NCBIfam" id="TIGR03725">
    <property type="entry name" value="T6A_YeaZ"/>
    <property type="match status" value="1"/>
</dbReference>
<dbReference type="GO" id="GO:0002949">
    <property type="term" value="P:tRNA threonylcarbamoyladenosine modification"/>
    <property type="evidence" value="ECO:0007669"/>
    <property type="project" value="InterPro"/>
</dbReference>
<evidence type="ECO:0000313" key="8">
    <source>
        <dbReference type="EMBL" id="MBE8717355.1"/>
    </source>
</evidence>
<evidence type="ECO:0000313" key="9">
    <source>
        <dbReference type="Proteomes" id="UP000652567"/>
    </source>
</evidence>
<evidence type="ECO:0000256" key="2">
    <source>
        <dbReference type="ARBA" id="ARBA00010493"/>
    </source>
</evidence>
<comment type="caution">
    <text evidence="8">The sequence shown here is derived from an EMBL/GenBank/DDBJ whole genome shotgun (WGS) entry which is preliminary data.</text>
</comment>
<dbReference type="AlphaFoldDB" id="A0A928V230"/>
<keyword evidence="5" id="KW-0819">tRNA processing</keyword>
<proteinExistence type="inferred from homology"/>
<dbReference type="EMBL" id="PRDL01000001">
    <property type="protein sequence ID" value="MBE8717355.1"/>
    <property type="molecule type" value="Genomic_DNA"/>
</dbReference>
<keyword evidence="4" id="KW-0963">Cytoplasm</keyword>
<protein>
    <recommendedName>
        <fullName evidence="3">tRNA threonylcarbamoyladenosine biosynthesis protein TsaB</fullName>
    </recommendedName>
    <alternativeName>
        <fullName evidence="6">t(6)A37 threonylcarbamoyladenosine biosynthesis protein TsaB</fullName>
    </alternativeName>
</protein>
<dbReference type="InterPro" id="IPR022496">
    <property type="entry name" value="T6A_TsaB"/>
</dbReference>
<keyword evidence="9" id="KW-1185">Reference proteome</keyword>
<accession>A0A928V230</accession>
<feature type="domain" description="Gcp-like" evidence="7">
    <location>
        <begin position="29"/>
        <end position="157"/>
    </location>
</feature>
<reference evidence="8" key="1">
    <citation type="submission" date="2018-07" db="EMBL/GenBank/DDBJ databases">
        <title>Genome assembly of strain Ka43.</title>
        <authorList>
            <person name="Kukolya J."/>
            <person name="Nagy I."/>
            <person name="Horvath B."/>
            <person name="Toth A."/>
        </authorList>
    </citation>
    <scope>NUCLEOTIDE SEQUENCE</scope>
    <source>
        <strain evidence="8">KB43</strain>
    </source>
</reference>
<dbReference type="Proteomes" id="UP000652567">
    <property type="component" value="Unassembled WGS sequence"/>
</dbReference>
<evidence type="ECO:0000256" key="1">
    <source>
        <dbReference type="ARBA" id="ARBA00004496"/>
    </source>
</evidence>
<dbReference type="GO" id="GO:0005829">
    <property type="term" value="C:cytosol"/>
    <property type="evidence" value="ECO:0007669"/>
    <property type="project" value="TreeGrafter"/>
</dbReference>
<organism evidence="8 9">
    <name type="scientific">Cellvibrio polysaccharolyticus</name>
    <dbReference type="NCBI Taxonomy" id="2082724"/>
    <lineage>
        <taxon>Bacteria</taxon>
        <taxon>Pseudomonadati</taxon>
        <taxon>Pseudomonadota</taxon>
        <taxon>Gammaproteobacteria</taxon>
        <taxon>Cellvibrionales</taxon>
        <taxon>Cellvibrionaceae</taxon>
        <taxon>Cellvibrio</taxon>
    </lineage>
</organism>
<dbReference type="CDD" id="cd24032">
    <property type="entry name" value="ASKHA_NBD_TsaB"/>
    <property type="match status" value="1"/>
</dbReference>
<dbReference type="Pfam" id="PF00814">
    <property type="entry name" value="TsaD"/>
    <property type="match status" value="1"/>
</dbReference>
<evidence type="ECO:0000256" key="5">
    <source>
        <dbReference type="ARBA" id="ARBA00022694"/>
    </source>
</evidence>
<dbReference type="InterPro" id="IPR043129">
    <property type="entry name" value="ATPase_NBD"/>
</dbReference>
<dbReference type="SUPFAM" id="SSF53067">
    <property type="entry name" value="Actin-like ATPase domain"/>
    <property type="match status" value="2"/>
</dbReference>
<dbReference type="PANTHER" id="PTHR11735">
    <property type="entry name" value="TRNA N6-ADENOSINE THREONYLCARBAMOYLTRANSFERASE"/>
    <property type="match status" value="1"/>
</dbReference>
<comment type="similarity">
    <text evidence="2">Belongs to the KAE1 / TsaD family. TsaB subfamily.</text>
</comment>
<dbReference type="InterPro" id="IPR000905">
    <property type="entry name" value="Gcp-like_dom"/>
</dbReference>
<dbReference type="RefSeq" id="WP_193909153.1">
    <property type="nucleotide sequence ID" value="NZ_PRDL01000001.1"/>
</dbReference>
<evidence type="ECO:0000256" key="4">
    <source>
        <dbReference type="ARBA" id="ARBA00022490"/>
    </source>
</evidence>
<name>A0A928V230_9GAMM</name>
<comment type="subcellular location">
    <subcellularLocation>
        <location evidence="1">Cytoplasm</location>
    </subcellularLocation>
</comment>
<evidence type="ECO:0000256" key="3">
    <source>
        <dbReference type="ARBA" id="ARBA00019012"/>
    </source>
</evidence>
<dbReference type="FunFam" id="3.30.420.40:FF:000097">
    <property type="entry name" value="tRNA threonylcarbamoyladenosine biosynthesis protein TsaB"/>
    <property type="match status" value="1"/>
</dbReference>
<evidence type="ECO:0000259" key="7">
    <source>
        <dbReference type="Pfam" id="PF00814"/>
    </source>
</evidence>
<sequence>MSLILALDSSSDACSVALNDNGKLTSLFEHAAKSHTQRLLPMVDEVLATTGYQLSDLDAIAFGRGPGSFTGLRICLGIVQGLAFGANLPVIPVSTLESMAYAWFAGQGSSSAGKPLLVALDARMNEVYWSLYQYKSGSCEPQALVPEAVMSPADVVQQVQALNLAALSAIGPGWHYPELAVLPAGNPSLTCLPDAAAMAVLAAEKFRRGEQLPVMEAEPVYLRNEVSWQKRQRIRQ</sequence>